<keyword evidence="1" id="KW-0812">Transmembrane</keyword>
<dbReference type="AlphaFoldDB" id="A0A6P2CDS2"/>
<sequence length="108" mass="12660">MTVDRVVPDVMLLLLAVAATVFALLYLCRSPFWRNRIGKIYGAKTGIMAFVLLQNTLAVWWSQEYPGRHVIRLIIYTLGFLAFIPMIVSLWRMQQEDRRRDETDEVDR</sequence>
<dbReference type="InterPro" id="IPR056964">
    <property type="entry name" value="Phage_holin"/>
</dbReference>
<keyword evidence="1" id="KW-0472">Membrane</keyword>
<dbReference type="Pfam" id="PF23778">
    <property type="entry name" value="Phage_holin_2"/>
    <property type="match status" value="1"/>
</dbReference>
<proteinExistence type="predicted"/>
<evidence type="ECO:0000256" key="1">
    <source>
        <dbReference type="SAM" id="Phobius"/>
    </source>
</evidence>
<feature type="transmembrane region" description="Helical" evidence="1">
    <location>
        <begin position="73"/>
        <end position="91"/>
    </location>
</feature>
<reference evidence="2 3" key="1">
    <citation type="submission" date="2018-07" db="EMBL/GenBank/DDBJ databases">
        <title>Genome sequence of Rhodococcus rhodnii ATCC 35071 from Rhodnius prolixus.</title>
        <authorList>
            <person name="Patel V."/>
            <person name="Vogel K.J."/>
        </authorList>
    </citation>
    <scope>NUCLEOTIDE SEQUENCE [LARGE SCALE GENOMIC DNA]</scope>
    <source>
        <strain evidence="2 3">ATCC 35071</strain>
    </source>
</reference>
<dbReference type="Proteomes" id="UP000471120">
    <property type="component" value="Unassembled WGS sequence"/>
</dbReference>
<name>A0A6P2CDS2_9NOCA</name>
<gene>
    <name evidence="2" type="ORF">DW322_11355</name>
</gene>
<dbReference type="RefSeq" id="WP_010836608.1">
    <property type="nucleotide sequence ID" value="NZ_QRCM01000001.1"/>
</dbReference>
<evidence type="ECO:0000313" key="3">
    <source>
        <dbReference type="Proteomes" id="UP000471120"/>
    </source>
</evidence>
<organism evidence="2 3">
    <name type="scientific">Rhodococcus rhodnii</name>
    <dbReference type="NCBI Taxonomy" id="38312"/>
    <lineage>
        <taxon>Bacteria</taxon>
        <taxon>Bacillati</taxon>
        <taxon>Actinomycetota</taxon>
        <taxon>Actinomycetes</taxon>
        <taxon>Mycobacteriales</taxon>
        <taxon>Nocardiaceae</taxon>
        <taxon>Rhodococcus</taxon>
    </lineage>
</organism>
<feature type="transmembrane region" description="Helical" evidence="1">
    <location>
        <begin position="40"/>
        <end position="61"/>
    </location>
</feature>
<comment type="caution">
    <text evidence="2">The sequence shown here is derived from an EMBL/GenBank/DDBJ whole genome shotgun (WGS) entry which is preliminary data.</text>
</comment>
<accession>A0A6P2CDS2</accession>
<dbReference type="EMBL" id="QRCM01000001">
    <property type="protein sequence ID" value="TXG90705.1"/>
    <property type="molecule type" value="Genomic_DNA"/>
</dbReference>
<feature type="transmembrane region" description="Helical" evidence="1">
    <location>
        <begin position="6"/>
        <end position="28"/>
    </location>
</feature>
<protein>
    <submittedName>
        <fullName evidence="2">Uncharacterized protein</fullName>
    </submittedName>
</protein>
<keyword evidence="1" id="KW-1133">Transmembrane helix</keyword>
<evidence type="ECO:0000313" key="2">
    <source>
        <dbReference type="EMBL" id="TXG90705.1"/>
    </source>
</evidence>